<evidence type="ECO:0000256" key="5">
    <source>
        <dbReference type="ARBA" id="ARBA00022692"/>
    </source>
</evidence>
<dbReference type="EMBL" id="QNRT01000002">
    <property type="protein sequence ID" value="RBP51360.1"/>
    <property type="molecule type" value="Genomic_DNA"/>
</dbReference>
<evidence type="ECO:0000256" key="8">
    <source>
        <dbReference type="SAM" id="Phobius"/>
    </source>
</evidence>
<evidence type="ECO:0000313" key="11">
    <source>
        <dbReference type="Proteomes" id="UP000253083"/>
    </source>
</evidence>
<feature type="domain" description="Type II secretion system protein GspF" evidence="9">
    <location>
        <begin position="74"/>
        <end position="196"/>
    </location>
</feature>
<dbReference type="FunFam" id="1.20.81.30:FF:000001">
    <property type="entry name" value="Type II secretion system protein F"/>
    <property type="match status" value="2"/>
</dbReference>
<keyword evidence="6 8" id="KW-1133">Transmembrane helix</keyword>
<dbReference type="Pfam" id="PF00482">
    <property type="entry name" value="T2SSF"/>
    <property type="match status" value="2"/>
</dbReference>
<comment type="subcellular location">
    <subcellularLocation>
        <location evidence="1">Cell inner membrane</location>
        <topology evidence="1">Multi-pass membrane protein</topology>
    </subcellularLocation>
</comment>
<dbReference type="Proteomes" id="UP000253083">
    <property type="component" value="Unassembled WGS sequence"/>
</dbReference>
<gene>
    <name evidence="10" type="ORF">DFR28_102780</name>
</gene>
<evidence type="ECO:0000256" key="2">
    <source>
        <dbReference type="ARBA" id="ARBA00005745"/>
    </source>
</evidence>
<evidence type="ECO:0000256" key="4">
    <source>
        <dbReference type="ARBA" id="ARBA00022519"/>
    </source>
</evidence>
<dbReference type="OrthoDB" id="9805682at2"/>
<feature type="transmembrane region" description="Helical" evidence="8">
    <location>
        <begin position="222"/>
        <end position="245"/>
    </location>
</feature>
<comment type="caution">
    <text evidence="10">The sequence shown here is derived from an EMBL/GenBank/DDBJ whole genome shotgun (WGS) entry which is preliminary data.</text>
</comment>
<evidence type="ECO:0000313" key="10">
    <source>
        <dbReference type="EMBL" id="RBP51360.1"/>
    </source>
</evidence>
<keyword evidence="7 8" id="KW-0472">Membrane</keyword>
<evidence type="ECO:0000256" key="7">
    <source>
        <dbReference type="ARBA" id="ARBA00023136"/>
    </source>
</evidence>
<dbReference type="GO" id="GO:0015628">
    <property type="term" value="P:protein secretion by the type II secretion system"/>
    <property type="evidence" value="ECO:0007669"/>
    <property type="project" value="InterPro"/>
</dbReference>
<dbReference type="RefSeq" id="WP_113954132.1">
    <property type="nucleotide sequence ID" value="NZ_QNRT01000002.1"/>
</dbReference>
<dbReference type="PANTHER" id="PTHR30012">
    <property type="entry name" value="GENERAL SECRETION PATHWAY PROTEIN"/>
    <property type="match status" value="1"/>
</dbReference>
<dbReference type="NCBIfam" id="TIGR02120">
    <property type="entry name" value="GspF"/>
    <property type="match status" value="1"/>
</dbReference>
<evidence type="ECO:0000256" key="1">
    <source>
        <dbReference type="ARBA" id="ARBA00004429"/>
    </source>
</evidence>
<keyword evidence="5 8" id="KW-0812">Transmembrane</keyword>
<keyword evidence="4" id="KW-0997">Cell inner membrane</keyword>
<evidence type="ECO:0000256" key="6">
    <source>
        <dbReference type="ARBA" id="ARBA00022989"/>
    </source>
</evidence>
<evidence type="ECO:0000256" key="3">
    <source>
        <dbReference type="ARBA" id="ARBA00022475"/>
    </source>
</evidence>
<dbReference type="InterPro" id="IPR042094">
    <property type="entry name" value="T2SS_GspF_sf"/>
</dbReference>
<feature type="domain" description="Type II secretion system protein GspF" evidence="9">
    <location>
        <begin position="277"/>
        <end position="398"/>
    </location>
</feature>
<feature type="transmembrane region" description="Helical" evidence="8">
    <location>
        <begin position="173"/>
        <end position="202"/>
    </location>
</feature>
<evidence type="ECO:0000259" key="9">
    <source>
        <dbReference type="Pfam" id="PF00482"/>
    </source>
</evidence>
<proteinExistence type="inferred from homology"/>
<name>A0A395JRN6_9GAMM</name>
<comment type="similarity">
    <text evidence="2">Belongs to the GSP F family.</text>
</comment>
<feature type="transmembrane region" description="Helical" evidence="8">
    <location>
        <begin position="375"/>
        <end position="400"/>
    </location>
</feature>
<reference evidence="10 11" key="1">
    <citation type="submission" date="2018-06" db="EMBL/GenBank/DDBJ databases">
        <title>Genomic Encyclopedia of Type Strains, Phase IV (KMG-IV): sequencing the most valuable type-strain genomes for metagenomic binning, comparative biology and taxonomic classification.</title>
        <authorList>
            <person name="Goeker M."/>
        </authorList>
    </citation>
    <scope>NUCLEOTIDE SEQUENCE [LARGE SCALE GENOMIC DNA]</scope>
    <source>
        <strain evidence="10 11">DSM 24032</strain>
    </source>
</reference>
<accession>A0A395JRN6</accession>
<dbReference type="InParanoid" id="A0A395JRN6"/>
<dbReference type="FunCoup" id="A0A395JRN6">
    <property type="interactions" value="255"/>
</dbReference>
<sequence length="408" mass="44811">MATFEYQALNAKGKTVKGVTSGDHAKQVRSELRAQGLIPLDVKSISESAASKSDKKGKPSRRTKISVNDLSILTRQMATLLESGMTVEETLSAVIKQSEGNKIKTVMSDIRSMVTEGYSLSDAIAHYPNSFPEIYRASISAGEQSGTMDSVLERLADYLEDTHAMQQKVTQAIVYPIFLFFVCSAILVVLIVVVVPKIVGVYEDTNQELPGLTKIVIKLSEFMVNYGVMVGIGIVLLIFGLRALFRKEKPRLWLHRLYLKTAGIRKMVQNVDSARMSRTLSIMVGSGVPILSSMRASEGVMTNRVLQLDLQKATEEVSQGVSIGRALDRGGNFPPLLVHMVTSGENSGRLGHMLEKAATATENEMQTRITMMVSLLGPMMILVMGSMVLTIILAILMPMFQLNEMINF</sequence>
<dbReference type="GO" id="GO:0015627">
    <property type="term" value="C:type II protein secretion system complex"/>
    <property type="evidence" value="ECO:0007669"/>
    <property type="project" value="InterPro"/>
</dbReference>
<keyword evidence="3" id="KW-1003">Cell membrane</keyword>
<protein>
    <submittedName>
        <fullName evidence="10">Type II secretion system protein F (GspF)</fullName>
    </submittedName>
</protein>
<keyword evidence="11" id="KW-1185">Reference proteome</keyword>
<dbReference type="InterPro" id="IPR003004">
    <property type="entry name" value="GspF/PilC"/>
</dbReference>
<dbReference type="PANTHER" id="PTHR30012:SF0">
    <property type="entry name" value="TYPE II SECRETION SYSTEM PROTEIN F-RELATED"/>
    <property type="match status" value="1"/>
</dbReference>
<organism evidence="10 11">
    <name type="scientific">Arenicella xantha</name>
    <dbReference type="NCBI Taxonomy" id="644221"/>
    <lineage>
        <taxon>Bacteria</taxon>
        <taxon>Pseudomonadati</taxon>
        <taxon>Pseudomonadota</taxon>
        <taxon>Gammaproteobacteria</taxon>
        <taxon>Arenicellales</taxon>
        <taxon>Arenicellaceae</taxon>
        <taxon>Arenicella</taxon>
    </lineage>
</organism>
<dbReference type="GO" id="GO:0005886">
    <property type="term" value="C:plasma membrane"/>
    <property type="evidence" value="ECO:0007669"/>
    <property type="project" value="UniProtKB-SubCell"/>
</dbReference>
<dbReference type="InterPro" id="IPR018076">
    <property type="entry name" value="T2SS_GspF_dom"/>
</dbReference>
<dbReference type="InterPro" id="IPR011850">
    <property type="entry name" value="T2SS_GspF"/>
</dbReference>
<dbReference type="Gene3D" id="1.20.81.30">
    <property type="entry name" value="Type II secretion system (T2SS), domain F"/>
    <property type="match status" value="2"/>
</dbReference>
<dbReference type="AlphaFoldDB" id="A0A395JRN6"/>
<dbReference type="PRINTS" id="PR00812">
    <property type="entry name" value="BCTERIALGSPF"/>
</dbReference>